<dbReference type="RefSeq" id="XP_008084967.1">
    <property type="nucleotide sequence ID" value="XM_008086776.1"/>
</dbReference>
<feature type="compositionally biased region" description="Polar residues" evidence="2">
    <location>
        <begin position="203"/>
        <end position="223"/>
    </location>
</feature>
<dbReference type="Proteomes" id="UP000016922">
    <property type="component" value="Unassembled WGS sequence"/>
</dbReference>
<dbReference type="KEGG" id="glz:GLAREA_04399"/>
<dbReference type="OMA" id="HYINRRT"/>
<gene>
    <name evidence="4" type="ORF">GLAREA_04399</name>
</gene>
<dbReference type="OrthoDB" id="4227234at2759"/>
<feature type="compositionally biased region" description="Polar residues" evidence="2">
    <location>
        <begin position="174"/>
        <end position="183"/>
    </location>
</feature>
<dbReference type="AlphaFoldDB" id="S3DM57"/>
<feature type="compositionally biased region" description="Polar residues" evidence="2">
    <location>
        <begin position="280"/>
        <end position="290"/>
    </location>
</feature>
<dbReference type="EMBL" id="KE145369">
    <property type="protein sequence ID" value="EPE27608.1"/>
    <property type="molecule type" value="Genomic_DNA"/>
</dbReference>
<evidence type="ECO:0000259" key="3">
    <source>
        <dbReference type="PROSITE" id="PS50089"/>
    </source>
</evidence>
<dbReference type="PROSITE" id="PS50089">
    <property type="entry name" value="ZF_RING_2"/>
    <property type="match status" value="1"/>
</dbReference>
<name>S3DM57_GLAL2</name>
<keyword evidence="1" id="KW-0862">Zinc</keyword>
<protein>
    <recommendedName>
        <fullName evidence="3">RING-type domain-containing protein</fullName>
    </recommendedName>
</protein>
<accession>S3DM57</accession>
<evidence type="ECO:0000256" key="1">
    <source>
        <dbReference type="PROSITE-ProRule" id="PRU00175"/>
    </source>
</evidence>
<organism evidence="4 5">
    <name type="scientific">Glarea lozoyensis (strain ATCC 20868 / MF5171)</name>
    <dbReference type="NCBI Taxonomy" id="1116229"/>
    <lineage>
        <taxon>Eukaryota</taxon>
        <taxon>Fungi</taxon>
        <taxon>Dikarya</taxon>
        <taxon>Ascomycota</taxon>
        <taxon>Pezizomycotina</taxon>
        <taxon>Leotiomycetes</taxon>
        <taxon>Helotiales</taxon>
        <taxon>Helotiaceae</taxon>
        <taxon>Glarea</taxon>
    </lineage>
</organism>
<evidence type="ECO:0000313" key="5">
    <source>
        <dbReference type="Proteomes" id="UP000016922"/>
    </source>
</evidence>
<feature type="compositionally biased region" description="Low complexity" evidence="2">
    <location>
        <begin position="224"/>
        <end position="235"/>
    </location>
</feature>
<feature type="domain" description="RING-type" evidence="3">
    <location>
        <begin position="366"/>
        <end position="415"/>
    </location>
</feature>
<evidence type="ECO:0000256" key="2">
    <source>
        <dbReference type="SAM" id="MobiDB-lite"/>
    </source>
</evidence>
<evidence type="ECO:0000313" key="4">
    <source>
        <dbReference type="EMBL" id="EPE27608.1"/>
    </source>
</evidence>
<dbReference type="STRING" id="1116229.S3DM57"/>
<keyword evidence="5" id="KW-1185">Reference proteome</keyword>
<dbReference type="eggNOG" id="ENOG502QPW5">
    <property type="taxonomic scope" value="Eukaryota"/>
</dbReference>
<dbReference type="GeneID" id="19463454"/>
<feature type="compositionally biased region" description="Polar residues" evidence="2">
    <location>
        <begin position="124"/>
        <end position="135"/>
    </location>
</feature>
<proteinExistence type="predicted"/>
<sequence length="420" mass="45772">MPSIWDPRRAFDLYPDEPGFTCCGMALKGLRCGQSFIANRDKVEAASILEDLITNDNIFTSPRALLPDLKRLAEFTLCPRWHRTGHRSQGENVAAKWLSIIQTLDPERQSSHSTRTRRQTLSTPATITVNPSVFTITRRRNQPTRPILLPTSSRSTSNHSRAVSSLPTPPATPPQTSRSSSGPNFVIHFSANSNDAGNMPRVTLSTASRENSTTQGSQDLRNGSSPYDTTTSSSSARHRTPVSVINAFASRQRTRSSLVDPPRSLSVSSRGHSTPRPGSITASTSTSTPEVGNGGAVGSEAEEEINDGTNSASPSSPPRSSRHQSTPRPFPTNSSSSRPPVPPPSISHPTRRQQTEASRKPLPETCLVCLLEIASLSDAVWCKAVCGQNVCKDCWERWTGASENRDSQLKCIFCRAIWEE</sequence>
<dbReference type="InterPro" id="IPR001841">
    <property type="entry name" value="Znf_RING"/>
</dbReference>
<feature type="region of interest" description="Disordered" evidence="2">
    <location>
        <begin position="106"/>
        <end position="358"/>
    </location>
</feature>
<keyword evidence="1" id="KW-0863">Zinc-finger</keyword>
<keyword evidence="1" id="KW-0479">Metal-binding</keyword>
<reference evidence="4 5" key="1">
    <citation type="journal article" date="2013" name="BMC Genomics">
        <title>Genomics-driven discovery of the pneumocandin biosynthetic gene cluster in the fungus Glarea lozoyensis.</title>
        <authorList>
            <person name="Chen L."/>
            <person name="Yue Q."/>
            <person name="Zhang X."/>
            <person name="Xiang M."/>
            <person name="Wang C."/>
            <person name="Li S."/>
            <person name="Che Y."/>
            <person name="Ortiz-Lopez F.J."/>
            <person name="Bills G.F."/>
            <person name="Liu X."/>
            <person name="An Z."/>
        </authorList>
    </citation>
    <scope>NUCLEOTIDE SEQUENCE [LARGE SCALE GENOMIC DNA]</scope>
    <source>
        <strain evidence="5">ATCC 20868 / MF5171</strain>
    </source>
</reference>
<feature type="compositionally biased region" description="Polar residues" evidence="2">
    <location>
        <begin position="150"/>
        <end position="166"/>
    </location>
</feature>
<dbReference type="GO" id="GO:0008270">
    <property type="term" value="F:zinc ion binding"/>
    <property type="evidence" value="ECO:0007669"/>
    <property type="project" value="UniProtKB-KW"/>
</dbReference>
<dbReference type="HOGENOM" id="CLU_653922_0_0_1"/>